<accession>A0A812DLA9</accession>
<evidence type="ECO:0000313" key="2">
    <source>
        <dbReference type="EMBL" id="CAE1306139.1"/>
    </source>
</evidence>
<evidence type="ECO:0000313" key="3">
    <source>
        <dbReference type="Proteomes" id="UP000597762"/>
    </source>
</evidence>
<evidence type="ECO:0000256" key="1">
    <source>
        <dbReference type="SAM" id="MobiDB-lite"/>
    </source>
</evidence>
<comment type="caution">
    <text evidence="2">The sequence shown here is derived from an EMBL/GenBank/DDBJ whole genome shotgun (WGS) entry which is preliminary data.</text>
</comment>
<name>A0A812DLA9_ACAPH</name>
<dbReference type="Proteomes" id="UP000597762">
    <property type="component" value="Unassembled WGS sequence"/>
</dbReference>
<protein>
    <submittedName>
        <fullName evidence="2">Uncharacterized protein</fullName>
    </submittedName>
</protein>
<feature type="compositionally biased region" description="Low complexity" evidence="1">
    <location>
        <begin position="10"/>
        <end position="27"/>
    </location>
</feature>
<dbReference type="EMBL" id="CAHIKZ030003993">
    <property type="protein sequence ID" value="CAE1306139.1"/>
    <property type="molecule type" value="Genomic_DNA"/>
</dbReference>
<keyword evidence="3" id="KW-1185">Reference proteome</keyword>
<sequence length="180" mass="19532">MVYNLSAAVQDGQSSDPDSSGIQSYGSSASSYIQSALGKDSDQDSGRLSIPDSLSQCSFTDTVSAWDTSIISLSPTTSHFNIHTGVVDTEDSLPSEVIKSTKLSPEKTVPKKQKLKQKVKSLKDKLMGGTKPTPESFNETVLSIPPDKTVLQWVTVSTDFTYFIDFFLIISSQAVNLLLR</sequence>
<gene>
    <name evidence="2" type="ORF">SPHA_58422</name>
</gene>
<organism evidence="2 3">
    <name type="scientific">Acanthosepion pharaonis</name>
    <name type="common">Pharaoh cuttlefish</name>
    <name type="synonym">Sepia pharaonis</name>
    <dbReference type="NCBI Taxonomy" id="158019"/>
    <lineage>
        <taxon>Eukaryota</taxon>
        <taxon>Metazoa</taxon>
        <taxon>Spiralia</taxon>
        <taxon>Lophotrochozoa</taxon>
        <taxon>Mollusca</taxon>
        <taxon>Cephalopoda</taxon>
        <taxon>Coleoidea</taxon>
        <taxon>Decapodiformes</taxon>
        <taxon>Sepiida</taxon>
        <taxon>Sepiina</taxon>
        <taxon>Sepiidae</taxon>
        <taxon>Acanthosepion</taxon>
    </lineage>
</organism>
<dbReference type="AlphaFoldDB" id="A0A812DLA9"/>
<proteinExistence type="predicted"/>
<reference evidence="2" key="1">
    <citation type="submission" date="2021-01" db="EMBL/GenBank/DDBJ databases">
        <authorList>
            <person name="Li R."/>
            <person name="Bekaert M."/>
        </authorList>
    </citation>
    <scope>NUCLEOTIDE SEQUENCE</scope>
    <source>
        <strain evidence="2">Farmed</strain>
    </source>
</reference>
<feature type="region of interest" description="Disordered" evidence="1">
    <location>
        <begin position="1"/>
        <end position="27"/>
    </location>
</feature>